<dbReference type="InterPro" id="IPR001138">
    <property type="entry name" value="Zn2Cys6_DnaBD"/>
</dbReference>
<feature type="region of interest" description="Disordered" evidence="6">
    <location>
        <begin position="806"/>
        <end position="844"/>
    </location>
</feature>
<evidence type="ECO:0000256" key="1">
    <source>
        <dbReference type="ARBA" id="ARBA00004123"/>
    </source>
</evidence>
<feature type="compositionally biased region" description="Low complexity" evidence="6">
    <location>
        <begin position="656"/>
        <end position="670"/>
    </location>
</feature>
<dbReference type="Pfam" id="PF00172">
    <property type="entry name" value="Zn_clus"/>
    <property type="match status" value="1"/>
</dbReference>
<dbReference type="RefSeq" id="XP_033535102.1">
    <property type="nucleotide sequence ID" value="XM_033679313.1"/>
</dbReference>
<keyword evidence="9" id="KW-1185">Reference proteome</keyword>
<dbReference type="GO" id="GO:0008270">
    <property type="term" value="F:zinc ion binding"/>
    <property type="evidence" value="ECO:0007669"/>
    <property type="project" value="InterPro"/>
</dbReference>
<dbReference type="OrthoDB" id="3945485at2759"/>
<feature type="domain" description="Zn(2)-C6 fungal-type" evidence="7">
    <location>
        <begin position="12"/>
        <end position="41"/>
    </location>
</feature>
<feature type="compositionally biased region" description="Basic and acidic residues" evidence="6">
    <location>
        <begin position="46"/>
        <end position="59"/>
    </location>
</feature>
<dbReference type="SUPFAM" id="SSF57701">
    <property type="entry name" value="Zn2/Cys6 DNA-binding domain"/>
    <property type="match status" value="1"/>
</dbReference>
<evidence type="ECO:0000313" key="8">
    <source>
        <dbReference type="EMBL" id="KAF1813471.1"/>
    </source>
</evidence>
<dbReference type="GO" id="GO:0006351">
    <property type="term" value="P:DNA-templated transcription"/>
    <property type="evidence" value="ECO:0007669"/>
    <property type="project" value="InterPro"/>
</dbReference>
<organism evidence="8">
    <name type="scientific">Eremomyces bilateralis CBS 781.70</name>
    <dbReference type="NCBI Taxonomy" id="1392243"/>
    <lineage>
        <taxon>Eukaryota</taxon>
        <taxon>Fungi</taxon>
        <taxon>Dikarya</taxon>
        <taxon>Ascomycota</taxon>
        <taxon>Pezizomycotina</taxon>
        <taxon>Dothideomycetes</taxon>
        <taxon>Dothideomycetes incertae sedis</taxon>
        <taxon>Eremomycetales</taxon>
        <taxon>Eremomycetaceae</taxon>
        <taxon>Eremomyces</taxon>
    </lineage>
</organism>
<reference evidence="10" key="3">
    <citation type="submission" date="2025-04" db="UniProtKB">
        <authorList>
            <consortium name="RefSeq"/>
        </authorList>
    </citation>
    <scope>IDENTIFICATION</scope>
    <source>
        <strain evidence="10">CBS 781.70</strain>
    </source>
</reference>
<dbReference type="SMART" id="SM00066">
    <property type="entry name" value="GAL4"/>
    <property type="match status" value="1"/>
</dbReference>
<feature type="region of interest" description="Disordered" evidence="6">
    <location>
        <begin position="46"/>
        <end position="77"/>
    </location>
</feature>
<dbReference type="CDD" id="cd12148">
    <property type="entry name" value="fungal_TF_MHR"/>
    <property type="match status" value="1"/>
</dbReference>
<dbReference type="Proteomes" id="UP000504638">
    <property type="component" value="Unplaced"/>
</dbReference>
<dbReference type="CDD" id="cd00067">
    <property type="entry name" value="GAL4"/>
    <property type="match status" value="1"/>
</dbReference>
<sequence length="903" mass="98958">MSSFPRQNLRRSCHFCRARKIKCSGSSICEACKERNQDCIYDVSETRSRRNTSGDRDPTFAHGSPVTQSLFPSPPTSHAEFTNGAEGILGAEGASGRGDTIGQELEKIYGDNCWEKMESFNRRASESSTESAGRSEISKPGSLSYDGWLSLLTQDLVGMIAAKFGGLGCQHIQTGGAKLCVDSLANDQTTTMIDYFEAEPNPLTEYDSRRITQLIEVWFSTHPLSILVSKTLLLRDVRNKTQDDALLAVILADASFAHDHSTAHERGHRLLRFAQRQLQDRKLSDCGFSTAQALTLFGWHELCFSSIRRSTSYVTLASKMLVGLKDRQLEPSLINGIDVREVERELLSFLWWTIFSLTLWSFMQLGHNFSHLLTGLLPQLFLPMDDSSSSLIKLDEASDNLSTLQIQRRVIREMWPLSHVSAAIAHVYALYPQDPNGIDDLPSGSWQERPLQGFRRLVSLHHSPDFASICSSARGVFIDSIRVLKREVDDSASQALLLTVHHTILIHFLFPRGSTTASKNPTQDKTINDRTINCFLESADDLLAILAKVSEGSRSDMIRSGSTRQRSSFPDVFILALDSCGRALELFRSRLATDSKSKDSRVLLGSAARLGSLAARLHNTARDEILASARLLRPVKKRLKTARVGFEQYLGRGPRSVPSPTSSLGSGTTSQPHTPSRSESNNMLGISDVPDLTYQGPHMDAGLPNGFNFSPSSTCPTSPALSNIMFRGPASSKSMHSASNSLQSFTYDPPQSFTSNPLSPSSRFAAAVGDMDMGEFPPMDDTMFPSSMDLGMPAVTMSWDTKSAVSAASGSDSMPQDIPSHHMLDGMSGPSGAGTPLHHTHSSSPAPNMFMPYTTMGDSVEGLHSGVMTPEATISDPGMLHEGHHHFHGGMGEWGMESRFGFH</sequence>
<reference evidence="8 10" key="1">
    <citation type="submission" date="2020-01" db="EMBL/GenBank/DDBJ databases">
        <authorList>
            <consortium name="DOE Joint Genome Institute"/>
            <person name="Haridas S."/>
            <person name="Albert R."/>
            <person name="Binder M."/>
            <person name="Bloem J."/>
            <person name="Labutti K."/>
            <person name="Salamov A."/>
            <person name="Andreopoulos B."/>
            <person name="Baker S.E."/>
            <person name="Barry K."/>
            <person name="Bills G."/>
            <person name="Bluhm B.H."/>
            <person name="Cannon C."/>
            <person name="Castanera R."/>
            <person name="Culley D.E."/>
            <person name="Daum C."/>
            <person name="Ezra D."/>
            <person name="Gonzalez J.B."/>
            <person name="Henrissat B."/>
            <person name="Kuo A."/>
            <person name="Liang C."/>
            <person name="Lipzen A."/>
            <person name="Lutzoni F."/>
            <person name="Magnuson J."/>
            <person name="Mondo S."/>
            <person name="Nolan M."/>
            <person name="Ohm R."/>
            <person name="Pangilinan J."/>
            <person name="Park H.-J."/>
            <person name="Ramirez L."/>
            <person name="Alfaro M."/>
            <person name="Sun H."/>
            <person name="Tritt A."/>
            <person name="Yoshinaga Y."/>
            <person name="Zwiers L.-H."/>
            <person name="Turgeon B.G."/>
            <person name="Goodwin S.B."/>
            <person name="Spatafora J.W."/>
            <person name="Crous P.W."/>
            <person name="Grigoriev I.V."/>
        </authorList>
    </citation>
    <scope>NUCLEOTIDE SEQUENCE</scope>
    <source>
        <strain evidence="8 10">CBS 781.70</strain>
    </source>
</reference>
<dbReference type="GO" id="GO:0000981">
    <property type="term" value="F:DNA-binding transcription factor activity, RNA polymerase II-specific"/>
    <property type="evidence" value="ECO:0007669"/>
    <property type="project" value="InterPro"/>
</dbReference>
<keyword evidence="4" id="KW-0804">Transcription</keyword>
<name>A0A6G1G691_9PEZI</name>
<proteinExistence type="predicted"/>
<reference evidence="10" key="2">
    <citation type="submission" date="2020-04" db="EMBL/GenBank/DDBJ databases">
        <authorList>
            <consortium name="NCBI Genome Project"/>
        </authorList>
    </citation>
    <scope>NUCLEOTIDE SEQUENCE</scope>
    <source>
        <strain evidence="10">CBS 781.70</strain>
    </source>
</reference>
<evidence type="ECO:0000256" key="2">
    <source>
        <dbReference type="ARBA" id="ARBA00022723"/>
    </source>
</evidence>
<dbReference type="PANTHER" id="PTHR47338:SF5">
    <property type="entry name" value="ZN(II)2CYS6 TRANSCRIPTION FACTOR (EUROFUNG)"/>
    <property type="match status" value="1"/>
</dbReference>
<dbReference type="InterPro" id="IPR050815">
    <property type="entry name" value="TF_fung"/>
</dbReference>
<evidence type="ECO:0000259" key="7">
    <source>
        <dbReference type="PROSITE" id="PS50048"/>
    </source>
</evidence>
<comment type="subcellular location">
    <subcellularLocation>
        <location evidence="1">Nucleus</location>
    </subcellularLocation>
</comment>
<dbReference type="GO" id="GO:0003677">
    <property type="term" value="F:DNA binding"/>
    <property type="evidence" value="ECO:0007669"/>
    <property type="project" value="InterPro"/>
</dbReference>
<dbReference type="Gene3D" id="4.10.240.10">
    <property type="entry name" value="Zn(2)-C6 fungal-type DNA-binding domain"/>
    <property type="match status" value="1"/>
</dbReference>
<dbReference type="InterPro" id="IPR036864">
    <property type="entry name" value="Zn2-C6_fun-type_DNA-bd_sf"/>
</dbReference>
<evidence type="ECO:0000256" key="4">
    <source>
        <dbReference type="ARBA" id="ARBA00023163"/>
    </source>
</evidence>
<dbReference type="InterPro" id="IPR007219">
    <property type="entry name" value="XnlR_reg_dom"/>
</dbReference>
<protein>
    <recommendedName>
        <fullName evidence="7">Zn(2)-C6 fungal-type domain-containing protein</fullName>
    </recommendedName>
</protein>
<dbReference type="PANTHER" id="PTHR47338">
    <property type="entry name" value="ZN(II)2CYS6 TRANSCRIPTION FACTOR (EUROFUNG)-RELATED"/>
    <property type="match status" value="1"/>
</dbReference>
<accession>A0A6G1G691</accession>
<dbReference type="GeneID" id="54419883"/>
<feature type="compositionally biased region" description="Polar residues" evidence="6">
    <location>
        <begin position="671"/>
        <end position="684"/>
    </location>
</feature>
<dbReference type="GO" id="GO:0005634">
    <property type="term" value="C:nucleus"/>
    <property type="evidence" value="ECO:0007669"/>
    <property type="project" value="UniProtKB-SubCell"/>
</dbReference>
<evidence type="ECO:0000313" key="10">
    <source>
        <dbReference type="RefSeq" id="XP_033535102.1"/>
    </source>
</evidence>
<feature type="region of interest" description="Disordered" evidence="6">
    <location>
        <begin position="650"/>
        <end position="698"/>
    </location>
</feature>
<evidence type="ECO:0000256" key="5">
    <source>
        <dbReference type="ARBA" id="ARBA00023242"/>
    </source>
</evidence>
<keyword evidence="2" id="KW-0479">Metal-binding</keyword>
<dbReference type="PROSITE" id="PS50048">
    <property type="entry name" value="ZN2_CY6_FUNGAL_2"/>
    <property type="match status" value="1"/>
</dbReference>
<dbReference type="PROSITE" id="PS00463">
    <property type="entry name" value="ZN2_CY6_FUNGAL_1"/>
    <property type="match status" value="1"/>
</dbReference>
<evidence type="ECO:0000256" key="6">
    <source>
        <dbReference type="SAM" id="MobiDB-lite"/>
    </source>
</evidence>
<keyword evidence="3" id="KW-0805">Transcription regulation</keyword>
<dbReference type="EMBL" id="ML975155">
    <property type="protein sequence ID" value="KAF1813471.1"/>
    <property type="molecule type" value="Genomic_DNA"/>
</dbReference>
<evidence type="ECO:0000256" key="3">
    <source>
        <dbReference type="ARBA" id="ARBA00023015"/>
    </source>
</evidence>
<dbReference type="Pfam" id="PF04082">
    <property type="entry name" value="Fungal_trans"/>
    <property type="match status" value="1"/>
</dbReference>
<evidence type="ECO:0000313" key="9">
    <source>
        <dbReference type="Proteomes" id="UP000504638"/>
    </source>
</evidence>
<keyword evidence="5" id="KW-0539">Nucleus</keyword>
<dbReference type="AlphaFoldDB" id="A0A6G1G691"/>
<gene>
    <name evidence="8 10" type="ORF">P152DRAFT_457833</name>
</gene>